<dbReference type="HOGENOM" id="CLU_129657_0_0_1"/>
<evidence type="ECO:0000313" key="7">
    <source>
        <dbReference type="EMBL" id="GAA99221.1"/>
    </source>
</evidence>
<keyword evidence="4" id="KW-0206">Cytoskeleton</keyword>
<proteinExistence type="inferred from homology"/>
<dbReference type="GO" id="GO:0051015">
    <property type="term" value="F:actin filament binding"/>
    <property type="evidence" value="ECO:0007669"/>
    <property type="project" value="TreeGrafter"/>
</dbReference>
<keyword evidence="3" id="KW-0009">Actin-binding</keyword>
<evidence type="ECO:0000313" key="8">
    <source>
        <dbReference type="Proteomes" id="UP000009131"/>
    </source>
</evidence>
<dbReference type="OMA" id="WIGPNCK"/>
<evidence type="ECO:0000256" key="1">
    <source>
        <dbReference type="ARBA" id="ARBA00004245"/>
    </source>
</evidence>
<organism evidence="7 8">
    <name type="scientific">Mixia osmundae (strain CBS 9802 / IAM 14324 / JCM 22182 / KY 12970)</name>
    <dbReference type="NCBI Taxonomy" id="764103"/>
    <lineage>
        <taxon>Eukaryota</taxon>
        <taxon>Fungi</taxon>
        <taxon>Dikarya</taxon>
        <taxon>Basidiomycota</taxon>
        <taxon>Pucciniomycotina</taxon>
        <taxon>Mixiomycetes</taxon>
        <taxon>Mixiales</taxon>
        <taxon>Mixiaceae</taxon>
        <taxon>Mixia</taxon>
    </lineage>
</organism>
<dbReference type="Pfam" id="PF00241">
    <property type="entry name" value="Cofilin_ADF"/>
    <property type="match status" value="1"/>
</dbReference>
<dbReference type="AlphaFoldDB" id="G7E9A2"/>
<dbReference type="OrthoDB" id="20822at2759"/>
<dbReference type="CDD" id="cd11282">
    <property type="entry name" value="ADF_coactosin_like"/>
    <property type="match status" value="1"/>
</dbReference>
<dbReference type="InterPro" id="IPR029006">
    <property type="entry name" value="ADF-H/Gelsolin-like_dom_sf"/>
</dbReference>
<dbReference type="GO" id="GO:0030427">
    <property type="term" value="C:site of polarized growth"/>
    <property type="evidence" value="ECO:0007669"/>
    <property type="project" value="TreeGrafter"/>
</dbReference>
<dbReference type="InParanoid" id="G7E9A2"/>
<protein>
    <recommendedName>
        <fullName evidence="6">ADF-H domain-containing protein</fullName>
    </recommendedName>
</protein>
<dbReference type="SUPFAM" id="SSF55753">
    <property type="entry name" value="Actin depolymerizing proteins"/>
    <property type="match status" value="1"/>
</dbReference>
<evidence type="ECO:0000256" key="3">
    <source>
        <dbReference type="ARBA" id="ARBA00023203"/>
    </source>
</evidence>
<dbReference type="EMBL" id="BABT02000220">
    <property type="protein sequence ID" value="GAA99221.1"/>
    <property type="molecule type" value="Genomic_DNA"/>
</dbReference>
<dbReference type="eggNOG" id="KOG3655">
    <property type="taxonomic scope" value="Eukaryota"/>
</dbReference>
<keyword evidence="2" id="KW-0963">Cytoplasm</keyword>
<evidence type="ECO:0000256" key="5">
    <source>
        <dbReference type="ARBA" id="ARBA00038052"/>
    </source>
</evidence>
<dbReference type="PANTHER" id="PTHR10829:SF56">
    <property type="entry name" value="ADF-H DOMAIN-CONTAINING PROTEIN"/>
    <property type="match status" value="1"/>
</dbReference>
<sequence>MADVSDPAIQAAYEDVRSDAKPTNWLLLDYGEKGDKLSVTATGEGGLDELKSKLDDSRASYGYARIEYAVDVESKRVRMVYIIWIGKDVKVMRRGKTSVQSADVKKVLHSFSLEIPASTREELDEKAVVERLKKYTGANYGAGR</sequence>
<evidence type="ECO:0000259" key="6">
    <source>
        <dbReference type="PROSITE" id="PS51263"/>
    </source>
</evidence>
<dbReference type="SMART" id="SM00102">
    <property type="entry name" value="ADF"/>
    <property type="match status" value="1"/>
</dbReference>
<dbReference type="Proteomes" id="UP000009131">
    <property type="component" value="Unassembled WGS sequence"/>
</dbReference>
<dbReference type="GO" id="GO:0030864">
    <property type="term" value="C:cortical actin cytoskeleton"/>
    <property type="evidence" value="ECO:0007669"/>
    <property type="project" value="TreeGrafter"/>
</dbReference>
<name>G7E9A2_MIXOS</name>
<dbReference type="STRING" id="764103.G7E9A2"/>
<feature type="domain" description="ADF-H" evidence="6">
    <location>
        <begin position="1"/>
        <end position="133"/>
    </location>
</feature>
<keyword evidence="8" id="KW-1185">Reference proteome</keyword>
<dbReference type="FunFam" id="3.40.20.10:FF:000018">
    <property type="entry name" value="Coactosin-like 1"/>
    <property type="match status" value="1"/>
</dbReference>
<gene>
    <name evidence="7" type="primary">Mo05914</name>
    <name evidence="7" type="ORF">E5Q_05914</name>
</gene>
<comment type="similarity">
    <text evidence="5">Belongs to the actin-binding proteins ADF family. Coactosin subfamily.</text>
</comment>
<evidence type="ECO:0000256" key="2">
    <source>
        <dbReference type="ARBA" id="ARBA00022490"/>
    </source>
</evidence>
<dbReference type="PROSITE" id="PS51263">
    <property type="entry name" value="ADF_H"/>
    <property type="match status" value="1"/>
</dbReference>
<reference evidence="7 8" key="2">
    <citation type="journal article" date="2012" name="Open Biol.">
        <title>Characteristics of nucleosomes and linker DNA regions on the genome of the basidiomycete Mixia osmundae revealed by mono- and dinucleosome mapping.</title>
        <authorList>
            <person name="Nishida H."/>
            <person name="Kondo S."/>
            <person name="Matsumoto T."/>
            <person name="Suzuki Y."/>
            <person name="Yoshikawa H."/>
            <person name="Taylor T.D."/>
            <person name="Sugiyama J."/>
        </authorList>
    </citation>
    <scope>NUCLEOTIDE SEQUENCE [LARGE SCALE GENOMIC DNA]</scope>
    <source>
        <strain evidence="8">CBS 9802 / IAM 14324 / JCM 22182 / KY 12970</strain>
    </source>
</reference>
<dbReference type="GO" id="GO:0030833">
    <property type="term" value="P:regulation of actin filament polymerization"/>
    <property type="evidence" value="ECO:0007669"/>
    <property type="project" value="TreeGrafter"/>
</dbReference>
<evidence type="ECO:0000256" key="4">
    <source>
        <dbReference type="ARBA" id="ARBA00023212"/>
    </source>
</evidence>
<dbReference type="PANTHER" id="PTHR10829">
    <property type="entry name" value="CORTACTIN AND DREBRIN"/>
    <property type="match status" value="1"/>
</dbReference>
<comment type="caution">
    <text evidence="7">The sequence shown here is derived from an EMBL/GenBank/DDBJ whole genome shotgun (WGS) entry which is preliminary data.</text>
</comment>
<dbReference type="RefSeq" id="XP_014568468.1">
    <property type="nucleotide sequence ID" value="XM_014712982.1"/>
</dbReference>
<accession>G7E9A2</accession>
<dbReference type="GO" id="GO:0005884">
    <property type="term" value="C:actin filament"/>
    <property type="evidence" value="ECO:0007669"/>
    <property type="project" value="TreeGrafter"/>
</dbReference>
<reference evidence="7 8" key="1">
    <citation type="journal article" date="2011" name="J. Gen. Appl. Microbiol.">
        <title>Draft genome sequencing of the enigmatic basidiomycete Mixia osmundae.</title>
        <authorList>
            <person name="Nishida H."/>
            <person name="Nagatsuka Y."/>
            <person name="Sugiyama J."/>
        </authorList>
    </citation>
    <scope>NUCLEOTIDE SEQUENCE [LARGE SCALE GENOMIC DNA]</scope>
    <source>
        <strain evidence="8">CBS 9802 / IAM 14324 / JCM 22182 / KY 12970</strain>
    </source>
</reference>
<comment type="subcellular location">
    <subcellularLocation>
        <location evidence="1">Cytoplasm</location>
        <location evidence="1">Cytoskeleton</location>
    </subcellularLocation>
</comment>
<dbReference type="Gene3D" id="3.40.20.10">
    <property type="entry name" value="Severin"/>
    <property type="match status" value="1"/>
</dbReference>
<dbReference type="InterPro" id="IPR002108">
    <property type="entry name" value="ADF-H"/>
</dbReference>